<reference evidence="8 9" key="1">
    <citation type="submission" date="2015-03" db="EMBL/GenBank/DDBJ databases">
        <title>Genome sequencing of Methylobacterium tarhaniae DSM 25844.</title>
        <authorList>
            <person name="Chaudhry V."/>
            <person name="Patil P.B."/>
        </authorList>
    </citation>
    <scope>NUCLEOTIDE SEQUENCE [LARGE SCALE GENOMIC DNA]</scope>
    <source>
        <strain evidence="8 9">DSM 25844</strain>
    </source>
</reference>
<dbReference type="PATRIC" id="fig|1187852.3.peg.2206"/>
<dbReference type="RefSeq" id="WP_048453277.1">
    <property type="nucleotide sequence ID" value="NZ_JBNNPJ010000216.1"/>
</dbReference>
<comment type="caution">
    <text evidence="8">The sequence shown here is derived from an EMBL/GenBank/DDBJ whole genome shotgun (WGS) entry which is preliminary data.</text>
</comment>
<evidence type="ECO:0000256" key="5">
    <source>
        <dbReference type="SAM" id="MobiDB-lite"/>
    </source>
</evidence>
<evidence type="ECO:0000313" key="8">
    <source>
        <dbReference type="EMBL" id="KMO34540.1"/>
    </source>
</evidence>
<evidence type="ECO:0000256" key="1">
    <source>
        <dbReference type="ARBA" id="ARBA00022475"/>
    </source>
</evidence>
<dbReference type="InterPro" id="IPR010445">
    <property type="entry name" value="LapA_dom"/>
</dbReference>
<evidence type="ECO:0000256" key="3">
    <source>
        <dbReference type="ARBA" id="ARBA00022989"/>
    </source>
</evidence>
<evidence type="ECO:0000313" key="9">
    <source>
        <dbReference type="Proteomes" id="UP000036449"/>
    </source>
</evidence>
<organism evidence="8 9">
    <name type="scientific">Methylobacterium tarhaniae</name>
    <dbReference type="NCBI Taxonomy" id="1187852"/>
    <lineage>
        <taxon>Bacteria</taxon>
        <taxon>Pseudomonadati</taxon>
        <taxon>Pseudomonadota</taxon>
        <taxon>Alphaproteobacteria</taxon>
        <taxon>Hyphomicrobiales</taxon>
        <taxon>Methylobacteriaceae</taxon>
        <taxon>Methylobacterium</taxon>
    </lineage>
</organism>
<feature type="region of interest" description="Disordered" evidence="5">
    <location>
        <begin position="91"/>
        <end position="117"/>
    </location>
</feature>
<keyword evidence="4 6" id="KW-0472">Membrane</keyword>
<proteinExistence type="predicted"/>
<dbReference type="GO" id="GO:0005886">
    <property type="term" value="C:plasma membrane"/>
    <property type="evidence" value="ECO:0007669"/>
    <property type="project" value="InterPro"/>
</dbReference>
<dbReference type="Pfam" id="PF06305">
    <property type="entry name" value="LapA_dom"/>
    <property type="match status" value="1"/>
</dbReference>
<gene>
    <name evidence="8" type="ORF">VQ03_23285</name>
</gene>
<keyword evidence="9" id="KW-1185">Reference proteome</keyword>
<keyword evidence="3 6" id="KW-1133">Transmembrane helix</keyword>
<name>A0A0J6SH31_9HYPH</name>
<keyword evidence="2 6" id="KW-0812">Transmembrane</keyword>
<evidence type="ECO:0000256" key="4">
    <source>
        <dbReference type="ARBA" id="ARBA00023136"/>
    </source>
</evidence>
<feature type="domain" description="Lipopolysaccharide assembly protein A" evidence="7">
    <location>
        <begin position="24"/>
        <end position="92"/>
    </location>
</feature>
<dbReference type="EMBL" id="LABZ01000179">
    <property type="protein sequence ID" value="KMO34540.1"/>
    <property type="molecule type" value="Genomic_DNA"/>
</dbReference>
<sequence length="117" mass="12560">MIRFLKGLILLPIAIVVVLLAVANRQPVMLSFDPFSNGTPAFSMPMPLYALIFAAVAVGIVVGGIGSWLGQGDTRRDRRAKGRELARLRNEAERLRQSAPSGTHVGRTALPAPVSRA</sequence>
<keyword evidence="1" id="KW-1003">Cell membrane</keyword>
<protein>
    <submittedName>
        <fullName evidence="8">GMP synthase</fullName>
    </submittedName>
</protein>
<evidence type="ECO:0000259" key="7">
    <source>
        <dbReference type="Pfam" id="PF06305"/>
    </source>
</evidence>
<evidence type="ECO:0000256" key="2">
    <source>
        <dbReference type="ARBA" id="ARBA00022692"/>
    </source>
</evidence>
<accession>A0A0J6SH31</accession>
<evidence type="ECO:0000256" key="6">
    <source>
        <dbReference type="SAM" id="Phobius"/>
    </source>
</evidence>
<feature type="transmembrane region" description="Helical" evidence="6">
    <location>
        <begin position="49"/>
        <end position="69"/>
    </location>
</feature>
<dbReference type="OrthoDB" id="7868067at2"/>
<dbReference type="Proteomes" id="UP000036449">
    <property type="component" value="Unassembled WGS sequence"/>
</dbReference>
<dbReference type="AlphaFoldDB" id="A0A0J6SH31"/>